<accession>A0AAD8XNH6</accession>
<name>A0AAD8XNH6_GLOAC</name>
<proteinExistence type="predicted"/>
<sequence length="263" mass="29360">MDQTGLYLLSLRLHTIEISTFLSKSPPNVELEKALKNPPQVGFAIASIISRRNPFPRVRQLPLAEKAPYFADYLAQRAIPLGSETHNGKKVATWSQGFGERERPSQKGTYFVYNSTAKNSPRLHSSVYSRDPPPSRETPTHHHSLCMCRRILRETADTLLLAQPDTSFPGLPSHPITSFPPPFIGSIALLGPRSLCIHGSWNRYSRDLDSNGPRRSPRASAQTRTVSDPRERSILAFDAGIPLSQQPTNATQRNARTRIKEVC</sequence>
<evidence type="ECO:0000256" key="1">
    <source>
        <dbReference type="SAM" id="MobiDB-lite"/>
    </source>
</evidence>
<dbReference type="GeneID" id="85386584"/>
<dbReference type="RefSeq" id="XP_060370661.1">
    <property type="nucleotide sequence ID" value="XM_060502685.1"/>
</dbReference>
<evidence type="ECO:0000313" key="3">
    <source>
        <dbReference type="Proteomes" id="UP001244207"/>
    </source>
</evidence>
<reference evidence="2" key="1">
    <citation type="submission" date="2021-12" db="EMBL/GenBank/DDBJ databases">
        <title>Comparative genomics, transcriptomics and evolutionary studies reveal genomic signatures of adaptation to plant cell wall in hemibiotrophic fungi.</title>
        <authorList>
            <consortium name="DOE Joint Genome Institute"/>
            <person name="Baroncelli R."/>
            <person name="Diaz J.F."/>
            <person name="Benocci T."/>
            <person name="Peng M."/>
            <person name="Battaglia E."/>
            <person name="Haridas S."/>
            <person name="Andreopoulos W."/>
            <person name="Labutti K."/>
            <person name="Pangilinan J."/>
            <person name="Floch G.L."/>
            <person name="Makela M.R."/>
            <person name="Henrissat B."/>
            <person name="Grigoriev I.V."/>
            <person name="Crouch J.A."/>
            <person name="De Vries R.P."/>
            <person name="Sukno S.A."/>
            <person name="Thon M.R."/>
        </authorList>
    </citation>
    <scope>NUCLEOTIDE SEQUENCE</scope>
    <source>
        <strain evidence="2">CBS 112980</strain>
    </source>
</reference>
<dbReference type="Proteomes" id="UP001244207">
    <property type="component" value="Unassembled WGS sequence"/>
</dbReference>
<dbReference type="EMBL" id="JAHMHS010000006">
    <property type="protein sequence ID" value="KAK1730606.1"/>
    <property type="molecule type" value="Genomic_DNA"/>
</dbReference>
<comment type="caution">
    <text evidence="2">The sequence shown here is derived from an EMBL/GenBank/DDBJ whole genome shotgun (WGS) entry which is preliminary data.</text>
</comment>
<feature type="compositionally biased region" description="Polar residues" evidence="1">
    <location>
        <begin position="244"/>
        <end position="254"/>
    </location>
</feature>
<feature type="region of interest" description="Disordered" evidence="1">
    <location>
        <begin position="121"/>
        <end position="142"/>
    </location>
</feature>
<organism evidence="2 3">
    <name type="scientific">Glomerella acutata</name>
    <name type="common">Colletotrichum acutatum</name>
    <dbReference type="NCBI Taxonomy" id="27357"/>
    <lineage>
        <taxon>Eukaryota</taxon>
        <taxon>Fungi</taxon>
        <taxon>Dikarya</taxon>
        <taxon>Ascomycota</taxon>
        <taxon>Pezizomycotina</taxon>
        <taxon>Sordariomycetes</taxon>
        <taxon>Hypocreomycetidae</taxon>
        <taxon>Glomerellales</taxon>
        <taxon>Glomerellaceae</taxon>
        <taxon>Colletotrichum</taxon>
        <taxon>Colletotrichum acutatum species complex</taxon>
    </lineage>
</organism>
<feature type="region of interest" description="Disordered" evidence="1">
    <location>
        <begin position="244"/>
        <end position="263"/>
    </location>
</feature>
<protein>
    <submittedName>
        <fullName evidence="2">Uncharacterized protein</fullName>
    </submittedName>
</protein>
<feature type="region of interest" description="Disordered" evidence="1">
    <location>
        <begin position="206"/>
        <end position="230"/>
    </location>
</feature>
<evidence type="ECO:0000313" key="2">
    <source>
        <dbReference type="EMBL" id="KAK1730606.1"/>
    </source>
</evidence>
<gene>
    <name evidence="2" type="ORF">BDZ83DRAFT_376375</name>
</gene>
<dbReference type="AlphaFoldDB" id="A0AAD8XNH6"/>
<keyword evidence="3" id="KW-1185">Reference proteome</keyword>